<gene>
    <name evidence="1" type="ORF">NDI76_15275</name>
</gene>
<dbReference type="RefSeq" id="WP_310924999.1">
    <property type="nucleotide sequence ID" value="NZ_JAMQOP010000003.1"/>
</dbReference>
<comment type="caution">
    <text evidence="1">The sequence shown here is derived from an EMBL/GenBank/DDBJ whole genome shotgun (WGS) entry which is preliminary data.</text>
</comment>
<name>A0ABU2GH38_9EURY</name>
<organism evidence="1 2">
    <name type="scientific">Halogeometricum salsisoli</name>
    <dbReference type="NCBI Taxonomy" id="2950536"/>
    <lineage>
        <taxon>Archaea</taxon>
        <taxon>Methanobacteriati</taxon>
        <taxon>Methanobacteriota</taxon>
        <taxon>Stenosarchaea group</taxon>
        <taxon>Halobacteria</taxon>
        <taxon>Halobacteriales</taxon>
        <taxon>Haloferacaceae</taxon>
        <taxon>Halogeometricum</taxon>
    </lineage>
</organism>
<protein>
    <submittedName>
        <fullName evidence="1">Uncharacterized protein</fullName>
    </submittedName>
</protein>
<dbReference type="EMBL" id="JAMQOP010000003">
    <property type="protein sequence ID" value="MDS0300106.1"/>
    <property type="molecule type" value="Genomic_DNA"/>
</dbReference>
<dbReference type="Proteomes" id="UP001257060">
    <property type="component" value="Unassembled WGS sequence"/>
</dbReference>
<sequence>MLLVSRERVMSVAGFRDTGYSVVEGGEWTQNPLERPATEDRAETVASRDTLISTLTTTTTA</sequence>
<keyword evidence="2" id="KW-1185">Reference proteome</keyword>
<evidence type="ECO:0000313" key="2">
    <source>
        <dbReference type="Proteomes" id="UP001257060"/>
    </source>
</evidence>
<evidence type="ECO:0000313" key="1">
    <source>
        <dbReference type="EMBL" id="MDS0300106.1"/>
    </source>
</evidence>
<accession>A0ABU2GH38</accession>
<reference evidence="1 2" key="1">
    <citation type="submission" date="2022-06" db="EMBL/GenBank/DDBJ databases">
        <title>Halogeometricum sp. a new haloarchaeum isolate from saline soil.</title>
        <authorList>
            <person name="Strakova D."/>
            <person name="Galisteo C."/>
            <person name="Sanchez-Porro C."/>
            <person name="Ventosa A."/>
        </authorList>
    </citation>
    <scope>NUCLEOTIDE SEQUENCE [LARGE SCALE GENOMIC DNA]</scope>
    <source>
        <strain evidence="1 2">S1BR25-6</strain>
    </source>
</reference>
<proteinExistence type="predicted"/>